<dbReference type="EMBL" id="MFTS01000003">
    <property type="protein sequence ID" value="OGI68523.1"/>
    <property type="molecule type" value="Genomic_DNA"/>
</dbReference>
<comment type="caution">
    <text evidence="1">The sequence shown here is derived from an EMBL/GenBank/DDBJ whole genome shotgun (WGS) entry which is preliminary data.</text>
</comment>
<organism evidence="1 2">
    <name type="scientific">Candidatus Nomurabacteria bacterium RIFCSPHIGHO2_01_FULL_42_15</name>
    <dbReference type="NCBI Taxonomy" id="1801742"/>
    <lineage>
        <taxon>Bacteria</taxon>
        <taxon>Candidatus Nomuraibacteriota</taxon>
    </lineage>
</organism>
<gene>
    <name evidence="1" type="ORF">A2738_01415</name>
</gene>
<evidence type="ECO:0000313" key="1">
    <source>
        <dbReference type="EMBL" id="OGI68523.1"/>
    </source>
</evidence>
<name>A0A1F6VFV9_9BACT</name>
<accession>A0A1F6VFV9</accession>
<reference evidence="1 2" key="1">
    <citation type="journal article" date="2016" name="Nat. Commun.">
        <title>Thousands of microbial genomes shed light on interconnected biogeochemical processes in an aquifer system.</title>
        <authorList>
            <person name="Anantharaman K."/>
            <person name="Brown C.T."/>
            <person name="Hug L.A."/>
            <person name="Sharon I."/>
            <person name="Castelle C.J."/>
            <person name="Probst A.J."/>
            <person name="Thomas B.C."/>
            <person name="Singh A."/>
            <person name="Wilkins M.J."/>
            <person name="Karaoz U."/>
            <person name="Brodie E.L."/>
            <person name="Williams K.H."/>
            <person name="Hubbard S.S."/>
            <person name="Banfield J.F."/>
        </authorList>
    </citation>
    <scope>NUCLEOTIDE SEQUENCE [LARGE SCALE GENOMIC DNA]</scope>
</reference>
<evidence type="ECO:0000313" key="2">
    <source>
        <dbReference type="Proteomes" id="UP000178235"/>
    </source>
</evidence>
<proteinExistence type="predicted"/>
<dbReference type="Proteomes" id="UP000178235">
    <property type="component" value="Unassembled WGS sequence"/>
</dbReference>
<dbReference type="AlphaFoldDB" id="A0A1F6VFV9"/>
<sequence length="249" mass="28988">MTERITNKIPYVASHNKRYEISKDEFSRRRIEALRDICHELQAQLPLPISISVFGSLVKGKELTHETALETDIDCKLRFDIEEFRALPEETILKLGKKFGIEDLNVYLFEKLLKEIFIEKLNKVKDKLNLKETLTEHVFVGPIDSDSIQDAVNYRMMSHTWEDKGASVSADVRLNSYFTLSIGNAVKKYRDIFLRKLASDPDKQRSEFTWDLIKEAVERSERDGQIPEKLKKSFPQTIEEALKFYGIKI</sequence>
<protein>
    <submittedName>
        <fullName evidence="1">Uncharacterized protein</fullName>
    </submittedName>
</protein>